<keyword evidence="5" id="KW-0862">Zinc</keyword>
<organism evidence="11 12">
    <name type="scientific">Mizuhopecten yessoensis</name>
    <name type="common">Japanese scallop</name>
    <name type="synonym">Patinopecten yessoensis</name>
    <dbReference type="NCBI Taxonomy" id="6573"/>
    <lineage>
        <taxon>Eukaryota</taxon>
        <taxon>Metazoa</taxon>
        <taxon>Spiralia</taxon>
        <taxon>Lophotrochozoa</taxon>
        <taxon>Mollusca</taxon>
        <taxon>Bivalvia</taxon>
        <taxon>Autobranchia</taxon>
        <taxon>Pteriomorphia</taxon>
        <taxon>Pectinida</taxon>
        <taxon>Pectinoidea</taxon>
        <taxon>Pectinidae</taxon>
        <taxon>Mizuhopecten</taxon>
    </lineage>
</organism>
<evidence type="ECO:0000256" key="5">
    <source>
        <dbReference type="PROSITE-ProRule" id="PRU00276"/>
    </source>
</evidence>
<keyword evidence="4" id="KW-1015">Disulfide bond</keyword>
<keyword evidence="11" id="KW-0401">Integrin</keyword>
<feature type="active site" evidence="5">
    <location>
        <position position="430"/>
    </location>
</feature>
<feature type="binding site" evidence="5">
    <location>
        <position position="433"/>
    </location>
    <ligand>
        <name>Zn(2+)</name>
        <dbReference type="ChEBI" id="CHEBI:29105"/>
        <note>catalytic</note>
    </ligand>
</feature>
<dbReference type="Gene3D" id="4.10.70.10">
    <property type="entry name" value="Disintegrin domain"/>
    <property type="match status" value="1"/>
</dbReference>
<dbReference type="SUPFAM" id="SSF55486">
    <property type="entry name" value="Metalloproteases ('zincins'), catalytic domain"/>
    <property type="match status" value="1"/>
</dbReference>
<keyword evidence="3" id="KW-0165">Cleavage on pair of basic residues</keyword>
<dbReference type="EMBL" id="NEDP02005557">
    <property type="protein sequence ID" value="OWF38701.1"/>
    <property type="molecule type" value="Genomic_DNA"/>
</dbReference>
<dbReference type="PROSITE" id="PS50215">
    <property type="entry name" value="ADAM_MEPRO"/>
    <property type="match status" value="1"/>
</dbReference>
<comment type="caution">
    <text evidence="5">Lacks conserved residue(s) required for the propagation of feature annotation.</text>
</comment>
<dbReference type="GO" id="GO:0007229">
    <property type="term" value="P:integrin-mediated signaling pathway"/>
    <property type="evidence" value="ECO:0007669"/>
    <property type="project" value="UniProtKB-KW"/>
</dbReference>
<dbReference type="InterPro" id="IPR051489">
    <property type="entry name" value="ADAM_Metalloproteinase"/>
</dbReference>
<evidence type="ECO:0000256" key="8">
    <source>
        <dbReference type="SAM" id="SignalP"/>
    </source>
</evidence>
<dbReference type="GO" id="GO:0004222">
    <property type="term" value="F:metalloendopeptidase activity"/>
    <property type="evidence" value="ECO:0007669"/>
    <property type="project" value="InterPro"/>
</dbReference>
<dbReference type="Gene3D" id="3.40.390.10">
    <property type="entry name" value="Collagenase (Catalytic Domain)"/>
    <property type="match status" value="1"/>
</dbReference>
<evidence type="ECO:0000256" key="1">
    <source>
        <dbReference type="ARBA" id="ARBA00001809"/>
    </source>
</evidence>
<dbReference type="SMART" id="SM00050">
    <property type="entry name" value="DISIN"/>
    <property type="match status" value="1"/>
</dbReference>
<evidence type="ECO:0000256" key="3">
    <source>
        <dbReference type="ARBA" id="ARBA00022685"/>
    </source>
</evidence>
<feature type="region of interest" description="Disordered" evidence="6">
    <location>
        <begin position="782"/>
        <end position="869"/>
    </location>
</feature>
<dbReference type="InterPro" id="IPR002870">
    <property type="entry name" value="Peptidase_M12B_N"/>
</dbReference>
<dbReference type="InterPro" id="IPR001590">
    <property type="entry name" value="Peptidase_M12B"/>
</dbReference>
<feature type="compositionally biased region" description="Basic and acidic residues" evidence="6">
    <location>
        <begin position="852"/>
        <end position="869"/>
    </location>
</feature>
<dbReference type="InterPro" id="IPR024079">
    <property type="entry name" value="MetalloPept_cat_dom_sf"/>
</dbReference>
<feature type="binding site" evidence="5">
    <location>
        <position position="439"/>
    </location>
    <ligand>
        <name>Zn(2+)</name>
        <dbReference type="ChEBI" id="CHEBI:29105"/>
        <note>catalytic</note>
    </ligand>
</feature>
<evidence type="ECO:0000256" key="2">
    <source>
        <dbReference type="ARBA" id="ARBA00012332"/>
    </source>
</evidence>
<name>A0A210PQE0_MIZYE</name>
<evidence type="ECO:0000256" key="4">
    <source>
        <dbReference type="ARBA" id="ARBA00023157"/>
    </source>
</evidence>
<evidence type="ECO:0000313" key="12">
    <source>
        <dbReference type="Proteomes" id="UP000242188"/>
    </source>
</evidence>
<dbReference type="PANTHER" id="PTHR45702:SF2">
    <property type="entry name" value="KUZBANIAN, ISOFORM A"/>
    <property type="match status" value="1"/>
</dbReference>
<dbReference type="InterPro" id="IPR049038">
    <property type="entry name" value="ADAM10_Cys-rich"/>
</dbReference>
<keyword evidence="12" id="KW-1185">Reference proteome</keyword>
<dbReference type="PANTHER" id="PTHR45702">
    <property type="entry name" value="ADAM10/ADAM17 METALLOPEPTIDASE FAMILY MEMBER"/>
    <property type="match status" value="1"/>
</dbReference>
<comment type="caution">
    <text evidence="11">The sequence shown here is derived from an EMBL/GenBank/DDBJ whole genome shotgun (WGS) entry which is preliminary data.</text>
</comment>
<dbReference type="PROSITE" id="PS50214">
    <property type="entry name" value="DISINTEGRIN_2"/>
    <property type="match status" value="1"/>
</dbReference>
<feature type="domain" description="Peptidase M12B" evidence="10">
    <location>
        <begin position="349"/>
        <end position="491"/>
    </location>
</feature>
<keyword evidence="5" id="KW-0479">Metal-binding</keyword>
<comment type="catalytic activity">
    <reaction evidence="1">
        <text>Endopeptidase of broad specificity.</text>
        <dbReference type="EC" id="3.4.24.81"/>
    </reaction>
</comment>
<keyword evidence="8" id="KW-0732">Signal</keyword>
<dbReference type="GO" id="GO:0007219">
    <property type="term" value="P:Notch signaling pathway"/>
    <property type="evidence" value="ECO:0007669"/>
    <property type="project" value="TreeGrafter"/>
</dbReference>
<evidence type="ECO:0000256" key="7">
    <source>
        <dbReference type="SAM" id="Phobius"/>
    </source>
</evidence>
<feature type="transmembrane region" description="Helical" evidence="7">
    <location>
        <begin position="755"/>
        <end position="774"/>
    </location>
</feature>
<evidence type="ECO:0000259" key="10">
    <source>
        <dbReference type="PROSITE" id="PS50215"/>
    </source>
</evidence>
<gene>
    <name evidence="11" type="ORF">KP79_PYT23185</name>
</gene>
<dbReference type="GO" id="GO:0005886">
    <property type="term" value="C:plasma membrane"/>
    <property type="evidence" value="ECO:0007669"/>
    <property type="project" value="TreeGrafter"/>
</dbReference>
<dbReference type="EC" id="3.4.24.81" evidence="2"/>
<sequence length="869" mass="97110">MKELMISCFLHLFFIAIFTDAERLDDYIHHYEKLTYSPDTLHQRHLRAKRSLTDQSLVLRFKAYGKNFDLQLEKAKSIFAPDFKLQHRNGSKMAVDTSFIYEGTVSGVPGSFVHGAIVEGVFRGFVVVPGDTTYHIEHSRRFFSDEKPFHSVIYSEKHLNMDPYKHKRPEGAGTCALEQYKDQMEELAFKPLEKYEHNIKAALLKQEMEHYRSMYSREQNTANQESSQGRHKRDTLGLQNTCYMYLRSDPVLWELYKSKGVSDIVARDEILALFAAHVAAINKIYSETRFETYEKDANKGGFSYEGVHFQVQRTSIMTKESEKCDSILGATSYCNPNIDVSNFLNLNSLENHDEFCLAYVFTARDFTQGTLGLAWVGSYKNAAGGICEKYKQFPEGSAKVHKSLNTGIITLINYGREVAPRVSHLTFAHEVGHNFGSPHDSGNNCAPFGTGTSEAVNGNYIMYASATQGDLSNNNKFSDCSKDNISRVLRSIQNETNKKNCFKQSGVAFCGNGLVEEDEECDCGYLDDCKDTCCHAKQSGKTTTDDCKLRRDNSGNKYSCSPTQGPCCLATCNFVQPSANQTCRVGTDCVKRATCSGTSAKCPAADNNDDMTFCNSKSRVCKDGVCSESLCRRIGYGAGNPISEYEECFGSTGSDNKEQMCYLSCQRKNSTECISSADITAESPHTGFKDLLMAINGGLDKIKLQAGSPCDNYRGYCDVFHKCRGIDNDGPLARLKNLIFNEKTLQKIKTWIVEYWWAVMMMALCLVVLMGLFIKICAVHTPSSNPKAKPALRITDTLRRRRRPPPQQTYAPSSQPLQSYQQPPAPAGYVNAPQGPPPPYSASGGGPKRGHRPEDKKNFKKAKAVEKKV</sequence>
<evidence type="ECO:0000256" key="6">
    <source>
        <dbReference type="SAM" id="MobiDB-lite"/>
    </source>
</evidence>
<dbReference type="InterPro" id="IPR036436">
    <property type="entry name" value="Disintegrin_dom_sf"/>
</dbReference>
<feature type="signal peptide" evidence="8">
    <location>
        <begin position="1"/>
        <end position="21"/>
    </location>
</feature>
<feature type="binding site" evidence="5">
    <location>
        <position position="429"/>
    </location>
    <ligand>
        <name>Zn(2+)</name>
        <dbReference type="ChEBI" id="CHEBI:29105"/>
        <note>catalytic</note>
    </ligand>
</feature>
<dbReference type="GO" id="GO:0006509">
    <property type="term" value="P:membrane protein ectodomain proteolysis"/>
    <property type="evidence" value="ECO:0007669"/>
    <property type="project" value="TreeGrafter"/>
</dbReference>
<dbReference type="Pfam" id="PF21299">
    <property type="entry name" value="ADAM10_Cys-rich"/>
    <property type="match status" value="1"/>
</dbReference>
<accession>A0A210PQE0</accession>
<evidence type="ECO:0000313" key="11">
    <source>
        <dbReference type="EMBL" id="OWF38701.1"/>
    </source>
</evidence>
<keyword evidence="7" id="KW-0812">Transmembrane</keyword>
<dbReference type="InterPro" id="IPR001762">
    <property type="entry name" value="Disintegrin_dom"/>
</dbReference>
<reference evidence="11 12" key="1">
    <citation type="journal article" date="2017" name="Nat. Ecol. Evol.">
        <title>Scallop genome provides insights into evolution of bilaterian karyotype and development.</title>
        <authorList>
            <person name="Wang S."/>
            <person name="Zhang J."/>
            <person name="Jiao W."/>
            <person name="Li J."/>
            <person name="Xun X."/>
            <person name="Sun Y."/>
            <person name="Guo X."/>
            <person name="Huan P."/>
            <person name="Dong B."/>
            <person name="Zhang L."/>
            <person name="Hu X."/>
            <person name="Sun X."/>
            <person name="Wang J."/>
            <person name="Zhao C."/>
            <person name="Wang Y."/>
            <person name="Wang D."/>
            <person name="Huang X."/>
            <person name="Wang R."/>
            <person name="Lv J."/>
            <person name="Li Y."/>
            <person name="Zhang Z."/>
            <person name="Liu B."/>
            <person name="Lu W."/>
            <person name="Hui Y."/>
            <person name="Liang J."/>
            <person name="Zhou Z."/>
            <person name="Hou R."/>
            <person name="Li X."/>
            <person name="Liu Y."/>
            <person name="Li H."/>
            <person name="Ning X."/>
            <person name="Lin Y."/>
            <person name="Zhao L."/>
            <person name="Xing Q."/>
            <person name="Dou J."/>
            <person name="Li Y."/>
            <person name="Mao J."/>
            <person name="Guo H."/>
            <person name="Dou H."/>
            <person name="Li T."/>
            <person name="Mu C."/>
            <person name="Jiang W."/>
            <person name="Fu Q."/>
            <person name="Fu X."/>
            <person name="Miao Y."/>
            <person name="Liu J."/>
            <person name="Yu Q."/>
            <person name="Li R."/>
            <person name="Liao H."/>
            <person name="Li X."/>
            <person name="Kong Y."/>
            <person name="Jiang Z."/>
            <person name="Chourrout D."/>
            <person name="Li R."/>
            <person name="Bao Z."/>
        </authorList>
    </citation>
    <scope>NUCLEOTIDE SEQUENCE [LARGE SCALE GENOMIC DNA]</scope>
    <source>
        <strain evidence="11 12">PY_sf001</strain>
    </source>
</reference>
<keyword evidence="7" id="KW-1133">Transmembrane helix</keyword>
<feature type="compositionally biased region" description="Low complexity" evidence="6">
    <location>
        <begin position="810"/>
        <end position="822"/>
    </location>
</feature>
<dbReference type="AlphaFoldDB" id="A0A210PQE0"/>
<dbReference type="Proteomes" id="UP000242188">
    <property type="component" value="Unassembled WGS sequence"/>
</dbReference>
<protein>
    <recommendedName>
        <fullName evidence="2">ADAM10 endopeptidase</fullName>
        <ecNumber evidence="2">3.4.24.81</ecNumber>
    </recommendedName>
</protein>
<dbReference type="OrthoDB" id="2149267at2759"/>
<dbReference type="GO" id="GO:0046872">
    <property type="term" value="F:metal ion binding"/>
    <property type="evidence" value="ECO:0007669"/>
    <property type="project" value="UniProtKB-KW"/>
</dbReference>
<evidence type="ECO:0000259" key="9">
    <source>
        <dbReference type="PROSITE" id="PS50214"/>
    </source>
</evidence>
<keyword evidence="7" id="KW-0472">Membrane</keyword>
<proteinExistence type="predicted"/>
<dbReference type="Pfam" id="PF01562">
    <property type="entry name" value="Pep_M12B_propep"/>
    <property type="match status" value="1"/>
</dbReference>
<feature type="domain" description="Disintegrin" evidence="9">
    <location>
        <begin position="507"/>
        <end position="610"/>
    </location>
</feature>
<dbReference type="Pfam" id="PF13574">
    <property type="entry name" value="Reprolysin_2"/>
    <property type="match status" value="1"/>
</dbReference>
<feature type="chain" id="PRO_5012487846" description="ADAM10 endopeptidase" evidence="8">
    <location>
        <begin position="22"/>
        <end position="869"/>
    </location>
</feature>